<comment type="subcellular location">
    <subcellularLocation>
        <location evidence="1">Cell membrane</location>
        <topology evidence="1">Multi-pass membrane protein</topology>
    </subcellularLocation>
</comment>
<keyword evidence="1" id="KW-0472">Membrane</keyword>
<organism evidence="2 3">
    <name type="scientific">Meiothermus granaticius NBRC 107808</name>
    <dbReference type="NCBI Taxonomy" id="1227551"/>
    <lineage>
        <taxon>Bacteria</taxon>
        <taxon>Thermotogati</taxon>
        <taxon>Deinococcota</taxon>
        <taxon>Deinococci</taxon>
        <taxon>Thermales</taxon>
        <taxon>Thermaceae</taxon>
        <taxon>Meiothermus</taxon>
    </lineage>
</organism>
<comment type="caution">
    <text evidence="1">Lacks conserved residue(s) required for the propagation of feature annotation.</text>
</comment>
<dbReference type="Proteomes" id="UP000266178">
    <property type="component" value="Unassembled WGS sequence"/>
</dbReference>
<dbReference type="PANTHER" id="PTHR34300:SF2">
    <property type="entry name" value="QUEUOSINE PRECURSOR TRANSPORTER-RELATED"/>
    <property type="match status" value="1"/>
</dbReference>
<comment type="similarity">
    <text evidence="1">Belongs to the vitamin uptake transporter (VUT/ECF) (TC 2.A.88) family. Q precursor transporter subfamily.</text>
</comment>
<keyword evidence="1" id="KW-0813">Transport</keyword>
<sequence length="222" mass="24975">MRYRYLDLITAFFVVVLVVSNVASTKVVVLGPFTFDGGTLLFPLAYIFGDVLTEVYGYRRSRRVIWTGFAMLALATLTFGVVNLLPTPKDQAGTAQAFSSILGLVPRIALGSLVAYWVGEFINSYVLAKMKLLTQGRWLWTRTLGSTLVGQLFDTSVFLLVAFYGVWSPTLLWTVFVSNYVFKCGVEALFTPLTYAVVGFLKRNEQEDYYDRDTNFNPFALR</sequence>
<dbReference type="PANTHER" id="PTHR34300">
    <property type="entry name" value="QUEUOSINE PRECURSOR TRANSPORTER-RELATED"/>
    <property type="match status" value="1"/>
</dbReference>
<dbReference type="Pfam" id="PF02592">
    <property type="entry name" value="Vut_1"/>
    <property type="match status" value="1"/>
</dbReference>
<dbReference type="GO" id="GO:0005886">
    <property type="term" value="C:plasma membrane"/>
    <property type="evidence" value="ECO:0007669"/>
    <property type="project" value="UniProtKB-SubCell"/>
</dbReference>
<dbReference type="HAMAP" id="MF_02088">
    <property type="entry name" value="Q_prec_transport"/>
    <property type="match status" value="1"/>
</dbReference>
<comment type="function">
    <text evidence="1">Involved in the import of queuosine (Q) precursors, required for Q precursor salvage.</text>
</comment>
<feature type="transmembrane region" description="Helical" evidence="1">
    <location>
        <begin position="97"/>
        <end position="118"/>
    </location>
</feature>
<proteinExistence type="inferred from homology"/>
<gene>
    <name evidence="2" type="primary">yhhQ</name>
    <name evidence="2" type="ORF">Mgrana_01981</name>
</gene>
<reference evidence="2 3" key="1">
    <citation type="submission" date="2018-08" db="EMBL/GenBank/DDBJ databases">
        <title>Meiothermus granaticius genome AF-68 sequencing project.</title>
        <authorList>
            <person name="Da Costa M.S."/>
            <person name="Albuquerque L."/>
            <person name="Raposo P."/>
            <person name="Froufe H.J.C."/>
            <person name="Barroso C.S."/>
            <person name="Egas C."/>
        </authorList>
    </citation>
    <scope>NUCLEOTIDE SEQUENCE [LARGE SCALE GENOMIC DNA]</scope>
    <source>
        <strain evidence="2 3">AF-68</strain>
    </source>
</reference>
<evidence type="ECO:0000256" key="1">
    <source>
        <dbReference type="HAMAP-Rule" id="MF_02088"/>
    </source>
</evidence>
<name>A0A399F620_9DEIN</name>
<keyword evidence="3" id="KW-1185">Reference proteome</keyword>
<accession>A0A399F620</accession>
<feature type="transmembrane region" description="Helical" evidence="1">
    <location>
        <begin position="139"/>
        <end position="167"/>
    </location>
</feature>
<dbReference type="NCBIfam" id="TIGR00697">
    <property type="entry name" value="queuosine precursor transporter"/>
    <property type="match status" value="1"/>
</dbReference>
<protein>
    <recommendedName>
        <fullName evidence="1">Probable queuosine precursor transporter</fullName>
        <shortName evidence="1">Q precursor transporter</shortName>
    </recommendedName>
</protein>
<keyword evidence="1" id="KW-1133">Transmembrane helix</keyword>
<dbReference type="AlphaFoldDB" id="A0A399F620"/>
<dbReference type="OrthoDB" id="9805479at2"/>
<dbReference type="EMBL" id="QWLB01000025">
    <property type="protein sequence ID" value="RIH92104.1"/>
    <property type="molecule type" value="Genomic_DNA"/>
</dbReference>
<dbReference type="GO" id="GO:0022857">
    <property type="term" value="F:transmembrane transporter activity"/>
    <property type="evidence" value="ECO:0007669"/>
    <property type="project" value="UniProtKB-UniRule"/>
</dbReference>
<dbReference type="InterPro" id="IPR003744">
    <property type="entry name" value="YhhQ"/>
</dbReference>
<dbReference type="RefSeq" id="WP_119357459.1">
    <property type="nucleotide sequence ID" value="NZ_BJXM01000004.1"/>
</dbReference>
<evidence type="ECO:0000313" key="3">
    <source>
        <dbReference type="Proteomes" id="UP000266178"/>
    </source>
</evidence>
<keyword evidence="1" id="KW-1003">Cell membrane</keyword>
<feature type="transmembrane region" description="Helical" evidence="1">
    <location>
        <begin position="64"/>
        <end position="85"/>
    </location>
</feature>
<keyword evidence="1" id="KW-0812">Transmembrane</keyword>
<evidence type="ECO:0000313" key="2">
    <source>
        <dbReference type="EMBL" id="RIH92104.1"/>
    </source>
</evidence>
<comment type="caution">
    <text evidence="2">The sequence shown here is derived from an EMBL/GenBank/DDBJ whole genome shotgun (WGS) entry which is preliminary data.</text>
</comment>